<reference evidence="1 2" key="1">
    <citation type="submission" date="2016-07" db="EMBL/GenBank/DDBJ databases">
        <title>Bacillus oceanisediminis whole genome.</title>
        <authorList>
            <person name="Pal Y."/>
            <person name="Verma A."/>
            <person name="Mual P."/>
            <person name="Srinivasan K."/>
        </authorList>
    </citation>
    <scope>NUCLEOTIDE SEQUENCE [LARGE SCALE GENOMIC DNA]</scope>
    <source>
        <strain evidence="1 2">Bhandara28</strain>
    </source>
</reference>
<sequence length="89" mass="10341">MKVDDHALQSLKTWFDIAYEDLKKEWITGQYGKISDCPSFEVAATYHEAMTILQRGGNFPNASADLLQKSIDEEIKLELFWKQTKEKTR</sequence>
<keyword evidence="2" id="KW-1185">Reference proteome</keyword>
<dbReference type="Proteomes" id="UP000180194">
    <property type="component" value="Unassembled WGS sequence"/>
</dbReference>
<evidence type="ECO:0000313" key="1">
    <source>
        <dbReference type="EMBL" id="OHX44558.1"/>
    </source>
</evidence>
<comment type="caution">
    <text evidence="1">The sequence shown here is derived from an EMBL/GenBank/DDBJ whole genome shotgun (WGS) entry which is preliminary data.</text>
</comment>
<accession>A0ABX3CMU5</accession>
<protein>
    <submittedName>
        <fullName evidence="1">Uncharacterized protein</fullName>
    </submittedName>
</protein>
<name>A0ABX3CMU5_9BACI</name>
<proteinExistence type="predicted"/>
<organism evidence="1 2">
    <name type="scientific">Cytobacillus oceanisediminis</name>
    <dbReference type="NCBI Taxonomy" id="665099"/>
    <lineage>
        <taxon>Bacteria</taxon>
        <taxon>Bacillati</taxon>
        <taxon>Bacillota</taxon>
        <taxon>Bacilli</taxon>
        <taxon>Bacillales</taxon>
        <taxon>Bacillaceae</taxon>
        <taxon>Cytobacillus</taxon>
    </lineage>
</organism>
<evidence type="ECO:0000313" key="2">
    <source>
        <dbReference type="Proteomes" id="UP000180194"/>
    </source>
</evidence>
<gene>
    <name evidence="1" type="ORF">BBV17_25370</name>
</gene>
<dbReference type="RefSeq" id="WP_009335694.1">
    <property type="nucleotide sequence ID" value="NZ_MBRJ01000041.1"/>
</dbReference>
<dbReference type="EMBL" id="MBRJ01000041">
    <property type="protein sequence ID" value="OHX44558.1"/>
    <property type="molecule type" value="Genomic_DNA"/>
</dbReference>